<comment type="caution">
    <text evidence="1">The sequence shown here is derived from an EMBL/GenBank/DDBJ whole genome shotgun (WGS) entry which is preliminary data.</text>
</comment>
<dbReference type="InterPro" id="IPR021858">
    <property type="entry name" value="Fun_TF"/>
</dbReference>
<reference evidence="1 2" key="1">
    <citation type="submission" date="2020-03" db="EMBL/GenBank/DDBJ databases">
        <title>FDA dAtabase for Regulatory Grade micrObial Sequences (FDA-ARGOS): Supporting development and validation of Infectious Disease Dx tests.</title>
        <authorList>
            <person name="Campos J."/>
            <person name="Goldberg B."/>
            <person name="Tallon L."/>
            <person name="Sadzewicz L."/>
            <person name="Vavikolanu K."/>
            <person name="Mehta A."/>
            <person name="Aluvathingal J."/>
            <person name="Nadendla S."/>
            <person name="Nandy P."/>
            <person name="Geyer C."/>
            <person name="Yan Y."/>
            <person name="Sichtig H."/>
        </authorList>
    </citation>
    <scope>NUCLEOTIDE SEQUENCE [LARGE SCALE GENOMIC DNA]</scope>
    <source>
        <strain evidence="1 2">FDAARGOS_656</strain>
    </source>
</reference>
<evidence type="ECO:0000313" key="2">
    <source>
        <dbReference type="Proteomes" id="UP000536275"/>
    </source>
</evidence>
<dbReference type="EMBL" id="JABWAD010000007">
    <property type="protein sequence ID" value="KAF6072680.1"/>
    <property type="molecule type" value="Genomic_DNA"/>
</dbReference>
<dbReference type="Pfam" id="PF11951">
    <property type="entry name" value="Fungal_trans_2"/>
    <property type="match status" value="1"/>
</dbReference>
<evidence type="ECO:0000313" key="1">
    <source>
        <dbReference type="EMBL" id="KAF6072680.1"/>
    </source>
</evidence>
<dbReference type="Proteomes" id="UP000536275">
    <property type="component" value="Unassembled WGS sequence"/>
</dbReference>
<name>A0A8H6C4H4_CANAX</name>
<organism evidence="1 2">
    <name type="scientific">Candida albicans</name>
    <name type="common">Yeast</name>
    <dbReference type="NCBI Taxonomy" id="5476"/>
    <lineage>
        <taxon>Eukaryota</taxon>
        <taxon>Fungi</taxon>
        <taxon>Dikarya</taxon>
        <taxon>Ascomycota</taxon>
        <taxon>Saccharomycotina</taxon>
        <taxon>Pichiomycetes</taxon>
        <taxon>Debaryomycetaceae</taxon>
        <taxon>Candida/Lodderomyces clade</taxon>
        <taxon>Candida</taxon>
    </lineage>
</organism>
<proteinExistence type="predicted"/>
<dbReference type="AlphaFoldDB" id="A0A8H6C4H4"/>
<accession>A0A8H6C4H4</accession>
<gene>
    <name evidence="1" type="ORF">FOB64_000690</name>
</gene>
<sequence length="341" mass="38814">MHDIQGPHKLYLDKLTKTKLSYHVYPFAESIETNQVLRILLQYSLGSPYLLTAILATSATFQFIETRQMIHKDHHLTLNFTALAYFQSNNRDGSTGISSVNKNNWKIHLRGVKDLLLKYSKLAHSNNQQYITDGLALAKTWFFAIESVAELNDPLGGTIKYSTKNISSHVDIIKTNQNVLDCSDSSRLWVETGYFNRGKNQDYHDALYRIGMVTNPNLPISTQFNMFLGFSIDVVKLIDEMTKSLDLLRENKPGQLSGTSIANIFTLISRARNNDIVPKVNKETFVIPKESIGHPEYKEFDKLVLPKSCYTHEIINDNSTTTSKDGSSKETIYYSCTRIKR</sequence>
<protein>
    <submittedName>
        <fullName evidence="1">Fungal specific transcription factor domain family protein</fullName>
    </submittedName>
</protein>